<dbReference type="RefSeq" id="WP_054021371.1">
    <property type="nucleotide sequence ID" value="NZ_BBYR01000046.1"/>
</dbReference>
<dbReference type="OrthoDB" id="3197277at2"/>
<dbReference type="GO" id="GO:0016491">
    <property type="term" value="F:oxidoreductase activity"/>
    <property type="evidence" value="ECO:0007669"/>
    <property type="project" value="UniProtKB-KW"/>
</dbReference>
<dbReference type="STRING" id="1547922.ISF6_3289"/>
<reference evidence="4 5" key="2">
    <citation type="journal article" date="2016" name="Science">
        <title>A bacterium that degrades and assimilates poly(ethylene terephthalate).</title>
        <authorList>
            <person name="Yoshida S."/>
            <person name="Hiraga K."/>
            <person name="Takehana T."/>
            <person name="Taniguchi I."/>
            <person name="Yamaji H."/>
            <person name="Maeda Y."/>
            <person name="Toyohara K."/>
            <person name="Miyamoto K."/>
            <person name="Kimura Y."/>
            <person name="Oda K."/>
        </authorList>
    </citation>
    <scope>NUCLEOTIDE SEQUENCE [LARGE SCALE GENOMIC DNA]</scope>
    <source>
        <strain evidence="5">NBRC 110686 / TISTR 2288 / 201-F6</strain>
    </source>
</reference>
<accession>A0A0K8P4F9</accession>
<comment type="subcellular location">
    <subcellularLocation>
        <location evidence="3">Cytoplasm</location>
    </subcellularLocation>
</comment>
<proteinExistence type="inferred from homology"/>
<feature type="active site" description="Cysteine persulfide intermediate" evidence="3">
    <location>
        <position position="117"/>
    </location>
</feature>
<dbReference type="PANTHER" id="PTHR30592">
    <property type="entry name" value="FORMATE DEHYDROGENASE"/>
    <property type="match status" value="1"/>
</dbReference>
<evidence type="ECO:0000256" key="2">
    <source>
        <dbReference type="ARBA" id="ARBA00023150"/>
    </source>
</evidence>
<sequence>MTPGDTLVEEGAACRLPVLRCRDGRVGRGEDWVAEEMPVALAFNGISHAVMLATPADLEDFALGFALAEGLLDGPSQCYGIEVEPGPQGLTLQLRVAAAAEARLKARRRTLAGRTGCGLCGLDSLEALACRPAGPTPPPVAIAPAAVARAMRELAALQPLNRATGAVHAAAWCARDGAVRLLREDVGRHNALDKLIGALARPPRGEPSFDAATGFVAVTSRASVEMVQKALVLGAPLLAAVSAPTALAVRRADEGGLSLVGFARGDDLVAYTHPGRLGLAPAADAPA</sequence>
<dbReference type="InterPro" id="IPR003786">
    <property type="entry name" value="FdhD"/>
</dbReference>
<organism evidence="4 5">
    <name type="scientific">Piscinibacter sakaiensis</name>
    <name type="common">Ideonella sakaiensis</name>
    <dbReference type="NCBI Taxonomy" id="1547922"/>
    <lineage>
        <taxon>Bacteria</taxon>
        <taxon>Pseudomonadati</taxon>
        <taxon>Pseudomonadota</taxon>
        <taxon>Betaproteobacteria</taxon>
        <taxon>Burkholderiales</taxon>
        <taxon>Sphaerotilaceae</taxon>
        <taxon>Piscinibacter</taxon>
    </lineage>
</organism>
<dbReference type="Gene3D" id="3.10.20.10">
    <property type="match status" value="1"/>
</dbReference>
<dbReference type="PIRSF" id="PIRSF015626">
    <property type="entry name" value="FdhD"/>
    <property type="match status" value="1"/>
</dbReference>
<keyword evidence="5" id="KW-1185">Reference proteome</keyword>
<comment type="caution">
    <text evidence="4">The sequence shown here is derived from an EMBL/GenBank/DDBJ whole genome shotgun (WGS) entry which is preliminary data.</text>
</comment>
<evidence type="ECO:0000313" key="4">
    <source>
        <dbReference type="EMBL" id="GAP37434.1"/>
    </source>
</evidence>
<comment type="similarity">
    <text evidence="3">Belongs to the FdhD family.</text>
</comment>
<keyword evidence="1 3" id="KW-0963">Cytoplasm</keyword>
<keyword evidence="4" id="KW-0560">Oxidoreductase</keyword>
<gene>
    <name evidence="3" type="primary">fdhD</name>
    <name evidence="4" type="ORF">ISF6_3289</name>
</gene>
<dbReference type="GO" id="GO:0097163">
    <property type="term" value="F:sulfur carrier activity"/>
    <property type="evidence" value="ECO:0007669"/>
    <property type="project" value="UniProtKB-UniRule"/>
</dbReference>
<keyword evidence="2 3" id="KW-0501">Molybdenum cofactor biosynthesis</keyword>
<dbReference type="SUPFAM" id="SSF53927">
    <property type="entry name" value="Cytidine deaminase-like"/>
    <property type="match status" value="1"/>
</dbReference>
<protein>
    <recommendedName>
        <fullName evidence="3">Sulfur carrier protein FdhD</fullName>
    </recommendedName>
</protein>
<dbReference type="HAMAP" id="MF_00187">
    <property type="entry name" value="FdhD"/>
    <property type="match status" value="1"/>
</dbReference>
<dbReference type="Pfam" id="PF02634">
    <property type="entry name" value="FdhD-NarQ"/>
    <property type="match status" value="1"/>
</dbReference>
<dbReference type="Proteomes" id="UP000037660">
    <property type="component" value="Unassembled WGS sequence"/>
</dbReference>
<dbReference type="GO" id="GO:0005737">
    <property type="term" value="C:cytoplasm"/>
    <property type="evidence" value="ECO:0007669"/>
    <property type="project" value="UniProtKB-SubCell"/>
</dbReference>
<dbReference type="PANTHER" id="PTHR30592:SF1">
    <property type="entry name" value="SULFUR CARRIER PROTEIN FDHD"/>
    <property type="match status" value="1"/>
</dbReference>
<comment type="caution">
    <text evidence="3">Lacks conserved residue(s) required for the propagation of feature annotation.</text>
</comment>
<dbReference type="InterPro" id="IPR016193">
    <property type="entry name" value="Cytidine_deaminase-like"/>
</dbReference>
<evidence type="ECO:0000256" key="1">
    <source>
        <dbReference type="ARBA" id="ARBA00022490"/>
    </source>
</evidence>
<dbReference type="GO" id="GO:0006777">
    <property type="term" value="P:Mo-molybdopterin cofactor biosynthetic process"/>
    <property type="evidence" value="ECO:0007669"/>
    <property type="project" value="UniProtKB-UniRule"/>
</dbReference>
<name>A0A0K8P4F9_PISS1</name>
<dbReference type="AlphaFoldDB" id="A0A0K8P4F9"/>
<reference evidence="5" key="1">
    <citation type="submission" date="2015-07" db="EMBL/GenBank/DDBJ databases">
        <title>Discovery of a poly(ethylene terephthalate assimilation.</title>
        <authorList>
            <person name="Yoshida S."/>
            <person name="Hiraga K."/>
            <person name="Takehana T."/>
            <person name="Taniguchi I."/>
            <person name="Yamaji H."/>
            <person name="Maeda Y."/>
            <person name="Toyohara K."/>
            <person name="Miyamoto K."/>
            <person name="Kimura Y."/>
            <person name="Oda K."/>
        </authorList>
    </citation>
    <scope>NUCLEOTIDE SEQUENCE [LARGE SCALE GENOMIC DNA]</scope>
    <source>
        <strain evidence="5">NBRC 110686 / TISTR 2288 / 201-F6</strain>
    </source>
</reference>
<dbReference type="Gene3D" id="3.40.140.10">
    <property type="entry name" value="Cytidine Deaminase, domain 2"/>
    <property type="match status" value="1"/>
</dbReference>
<evidence type="ECO:0000256" key="3">
    <source>
        <dbReference type="HAMAP-Rule" id="MF_00187"/>
    </source>
</evidence>
<evidence type="ECO:0000313" key="5">
    <source>
        <dbReference type="Proteomes" id="UP000037660"/>
    </source>
</evidence>
<dbReference type="EMBL" id="BBYR01000046">
    <property type="protein sequence ID" value="GAP37434.1"/>
    <property type="molecule type" value="Genomic_DNA"/>
</dbReference>
<comment type="function">
    <text evidence="3">Required for formate dehydrogenase (FDH) activity. Acts as a sulfur carrier protein that transfers sulfur from IscS to the molybdenum cofactor prior to its insertion into FDH.</text>
</comment>
<dbReference type="NCBIfam" id="TIGR00129">
    <property type="entry name" value="fdhD_narQ"/>
    <property type="match status" value="1"/>
</dbReference>
<dbReference type="GO" id="GO:0016783">
    <property type="term" value="F:sulfurtransferase activity"/>
    <property type="evidence" value="ECO:0007669"/>
    <property type="project" value="InterPro"/>
</dbReference>